<feature type="compositionally biased region" description="Basic and acidic residues" evidence="1">
    <location>
        <begin position="554"/>
        <end position="563"/>
    </location>
</feature>
<name>A0ABR1X9S0_9PEZI</name>
<organism evidence="3 4">
    <name type="scientific">Apiospora hydei</name>
    <dbReference type="NCBI Taxonomy" id="1337664"/>
    <lineage>
        <taxon>Eukaryota</taxon>
        <taxon>Fungi</taxon>
        <taxon>Dikarya</taxon>
        <taxon>Ascomycota</taxon>
        <taxon>Pezizomycotina</taxon>
        <taxon>Sordariomycetes</taxon>
        <taxon>Xylariomycetidae</taxon>
        <taxon>Amphisphaeriales</taxon>
        <taxon>Apiosporaceae</taxon>
        <taxon>Apiospora</taxon>
    </lineage>
</organism>
<dbReference type="GeneID" id="92037473"/>
<evidence type="ECO:0000259" key="2">
    <source>
        <dbReference type="Pfam" id="PF26082"/>
    </source>
</evidence>
<dbReference type="Proteomes" id="UP001433268">
    <property type="component" value="Unassembled WGS sequence"/>
</dbReference>
<feature type="domain" description="Oxidoreductase acuF-like C2H2 type zinc-finger" evidence="2">
    <location>
        <begin position="341"/>
        <end position="369"/>
    </location>
</feature>
<dbReference type="Pfam" id="PF26082">
    <property type="entry name" value="zf-C2H2_AcuF"/>
    <property type="match status" value="1"/>
</dbReference>
<feature type="region of interest" description="Disordered" evidence="1">
    <location>
        <begin position="554"/>
        <end position="577"/>
    </location>
</feature>
<dbReference type="PANTHER" id="PTHR35391:SF7">
    <property type="entry name" value="C2H2-TYPE DOMAIN-CONTAINING PROTEIN"/>
    <property type="match status" value="1"/>
</dbReference>
<dbReference type="InterPro" id="IPR011990">
    <property type="entry name" value="TPR-like_helical_dom_sf"/>
</dbReference>
<feature type="region of interest" description="Disordered" evidence="1">
    <location>
        <begin position="260"/>
        <end position="296"/>
    </location>
</feature>
<dbReference type="Gene3D" id="1.25.40.10">
    <property type="entry name" value="Tetratricopeptide repeat domain"/>
    <property type="match status" value="1"/>
</dbReference>
<comment type="caution">
    <text evidence="3">The sequence shown here is derived from an EMBL/GenBank/DDBJ whole genome shotgun (WGS) entry which is preliminary data.</text>
</comment>
<evidence type="ECO:0000313" key="3">
    <source>
        <dbReference type="EMBL" id="KAK8093413.1"/>
    </source>
</evidence>
<accession>A0ABR1X9S0</accession>
<feature type="compositionally biased region" description="Polar residues" evidence="1">
    <location>
        <begin position="281"/>
        <end position="296"/>
    </location>
</feature>
<evidence type="ECO:0000313" key="4">
    <source>
        <dbReference type="Proteomes" id="UP001433268"/>
    </source>
</evidence>
<protein>
    <recommendedName>
        <fullName evidence="2">Oxidoreductase acuF-like C2H2 type zinc-finger domain-containing protein</fullName>
    </recommendedName>
</protein>
<keyword evidence="4" id="KW-1185">Reference proteome</keyword>
<dbReference type="PANTHER" id="PTHR35391">
    <property type="entry name" value="C2H2-TYPE DOMAIN-CONTAINING PROTEIN-RELATED"/>
    <property type="match status" value="1"/>
</dbReference>
<sequence>MATLYDRTTTCIGLFADLERHLENGPEEHRKKISVSQVENEAARLRVWAGNLGALRTGHAALDHRLRDSTVIRNAIVRTLDKIEDVLRISCSIVQGDRAPLEDAMGDYGDIDEQDDTTYSDDSDNSKCALIDNELAFNFAETTDLLSELHRLSFRIRNPGARATAESNLKARLHRETDPYTREDIFERYAKEDHLRIKGLIADFHLQSGHKLDHASDYLIERASIANTTRRRVFSYWKAHAARLARVSTKPQVSIPALQPANKSAPHRAMPPLERPAPSVAPTNEVSEPKTATSATEATKFAPNLDVEWDSRSQISYMSTIYDTMGAYCHPPPPQIPSKAKEYTCPYCQLTCPARHFKGQAWRKHVLQDFQPYFCTYKECPEDTALYGDRIAWKEHECLVHRRVWHCFEHPSVFGSQSTVHRHLANDHKELNPSQIQSLLGMAVSEQPDERSKCPFCGMEGPFEADFADHLACHMEKFAMTTSPLGYDRDENPHGSGSSVAISGGANSRLSLSSLSSFDSHIGGAENDVFPSPDIVTDNINAESKLRELMETRKQKLGPDHPDTLASMANLASTYRN</sequence>
<gene>
    <name evidence="3" type="ORF">PG997_000098</name>
</gene>
<dbReference type="RefSeq" id="XP_066674186.1">
    <property type="nucleotide sequence ID" value="XM_066804413.1"/>
</dbReference>
<evidence type="ECO:0000256" key="1">
    <source>
        <dbReference type="SAM" id="MobiDB-lite"/>
    </source>
</evidence>
<reference evidence="3 4" key="1">
    <citation type="submission" date="2023-01" db="EMBL/GenBank/DDBJ databases">
        <title>Analysis of 21 Apiospora genomes using comparative genomics revels a genus with tremendous synthesis potential of carbohydrate active enzymes and secondary metabolites.</title>
        <authorList>
            <person name="Sorensen T."/>
        </authorList>
    </citation>
    <scope>NUCLEOTIDE SEQUENCE [LARGE SCALE GENOMIC DNA]</scope>
    <source>
        <strain evidence="3 4">CBS 114990</strain>
    </source>
</reference>
<dbReference type="EMBL" id="JAQQWN010000002">
    <property type="protein sequence ID" value="KAK8093413.1"/>
    <property type="molecule type" value="Genomic_DNA"/>
</dbReference>
<proteinExistence type="predicted"/>
<dbReference type="InterPro" id="IPR058925">
    <property type="entry name" value="zf-C2H2_AcuF"/>
</dbReference>